<evidence type="ECO:0000313" key="1">
    <source>
        <dbReference type="EMBL" id="WAV96698.1"/>
    </source>
</evidence>
<evidence type="ECO:0000313" key="2">
    <source>
        <dbReference type="Proteomes" id="UP001164794"/>
    </source>
</evidence>
<proteinExistence type="predicted"/>
<gene>
    <name evidence="1" type="ORF">NB645_07680</name>
</gene>
<dbReference type="EMBL" id="CP098248">
    <property type="protein sequence ID" value="WAV96698.1"/>
    <property type="molecule type" value="Genomic_DNA"/>
</dbReference>
<dbReference type="RefSeq" id="WP_269264176.1">
    <property type="nucleotide sequence ID" value="NZ_CP098248.1"/>
</dbReference>
<accession>A0ABY7JGF0</accession>
<name>A0ABY7JGF0_9BURK</name>
<dbReference type="Proteomes" id="UP001164794">
    <property type="component" value="Chromosome"/>
</dbReference>
<keyword evidence="2" id="KW-1185">Reference proteome</keyword>
<organism evidence="1 2">
    <name type="scientific">Oxalobacter aliiformigenes</name>
    <dbReference type="NCBI Taxonomy" id="2946593"/>
    <lineage>
        <taxon>Bacteria</taxon>
        <taxon>Pseudomonadati</taxon>
        <taxon>Pseudomonadota</taxon>
        <taxon>Betaproteobacteria</taxon>
        <taxon>Burkholderiales</taxon>
        <taxon>Oxalobacteraceae</taxon>
        <taxon>Oxalobacter</taxon>
    </lineage>
</organism>
<protein>
    <submittedName>
        <fullName evidence="1">Uncharacterized protein</fullName>
    </submittedName>
</protein>
<reference evidence="1" key="1">
    <citation type="journal article" date="2022" name="Front. Microbiol.">
        <title>New perspectives on an old grouping: The genomic and phenotypic variability of Oxalobacter formigenes and the implications for calcium oxalate stone prevention.</title>
        <authorList>
            <person name="Chmiel J.A."/>
            <person name="Carr C."/>
            <person name="Stuivenberg G.A."/>
            <person name="Venema R."/>
            <person name="Chanyi R.M."/>
            <person name="Al K.F."/>
            <person name="Giguere D."/>
            <person name="Say H."/>
            <person name="Akouris P.P."/>
            <person name="Dominguez Romero S.A."/>
            <person name="Kwong A."/>
            <person name="Tai V."/>
            <person name="Koval S.F."/>
            <person name="Razvi H."/>
            <person name="Bjazevic J."/>
            <person name="Burton J.P."/>
        </authorList>
    </citation>
    <scope>NUCLEOTIDE SEQUENCE</scope>
    <source>
        <strain evidence="1">HOxNP-1</strain>
    </source>
</reference>
<sequence>MSNYSEEMAQQMIVSGNTPNKEKFSLLQGLGFYPKLATAIYGSNEKEFQKAMSQEANAAKKAYADIYIYKRGRQYSSDIEHYYRYQKGDLSKRSTHLTRKEFTDLYNFISDANQERYILNVGLTISWSMLGIRRHKEATGLLDKGFIKHLKSWHAYRIKTDPAVPDKSRETPLLWCYVHENSPQMDFHTHMMICIPEEIIPPFRHWVRNRIQKLSKVQPVPKKAVHISTPPSQPLKRQWIRFQYMCKGLDPREILRFEKYGCAIPLLALTQFHYRDPGLLDCKKKMGYTQRYNFFALYKKEYRNYDYVFNLEQYKSDFRKISGFCSALDQGIYDIRTLYPSTLDDMTKKLPQKYEQKKFL</sequence>